<accession>A0AAD5G755</accession>
<evidence type="ECO:0000256" key="1">
    <source>
        <dbReference type="SAM" id="SignalP"/>
    </source>
</evidence>
<organism evidence="2 3">
    <name type="scientific">Ambrosia artemisiifolia</name>
    <name type="common">Common ragweed</name>
    <dbReference type="NCBI Taxonomy" id="4212"/>
    <lineage>
        <taxon>Eukaryota</taxon>
        <taxon>Viridiplantae</taxon>
        <taxon>Streptophyta</taxon>
        <taxon>Embryophyta</taxon>
        <taxon>Tracheophyta</taxon>
        <taxon>Spermatophyta</taxon>
        <taxon>Magnoliopsida</taxon>
        <taxon>eudicotyledons</taxon>
        <taxon>Gunneridae</taxon>
        <taxon>Pentapetalae</taxon>
        <taxon>asterids</taxon>
        <taxon>campanulids</taxon>
        <taxon>Asterales</taxon>
        <taxon>Asteraceae</taxon>
        <taxon>Asteroideae</taxon>
        <taxon>Heliantheae alliance</taxon>
        <taxon>Heliantheae</taxon>
        <taxon>Ambrosia</taxon>
    </lineage>
</organism>
<comment type="caution">
    <text evidence="2">The sequence shown here is derived from an EMBL/GenBank/DDBJ whole genome shotgun (WGS) entry which is preliminary data.</text>
</comment>
<dbReference type="AlphaFoldDB" id="A0AAD5G755"/>
<feature type="signal peptide" evidence="1">
    <location>
        <begin position="1"/>
        <end position="24"/>
    </location>
</feature>
<keyword evidence="1" id="KW-0732">Signal</keyword>
<proteinExistence type="predicted"/>
<protein>
    <submittedName>
        <fullName evidence="2">Uncharacterized protein</fullName>
    </submittedName>
</protein>
<evidence type="ECO:0000313" key="2">
    <source>
        <dbReference type="EMBL" id="KAI7731064.1"/>
    </source>
</evidence>
<dbReference type="Proteomes" id="UP001206925">
    <property type="component" value="Unassembled WGS sequence"/>
</dbReference>
<reference evidence="2" key="1">
    <citation type="submission" date="2022-06" db="EMBL/GenBank/DDBJ databases">
        <title>Uncovering the hologenomic basis of an extraordinary plant invasion.</title>
        <authorList>
            <person name="Bieker V.C."/>
            <person name="Martin M.D."/>
            <person name="Gilbert T."/>
            <person name="Hodgins K."/>
            <person name="Battlay P."/>
            <person name="Petersen B."/>
            <person name="Wilson J."/>
        </authorList>
    </citation>
    <scope>NUCLEOTIDE SEQUENCE</scope>
    <source>
        <strain evidence="2">AA19_3_7</strain>
        <tissue evidence="2">Leaf</tissue>
    </source>
</reference>
<gene>
    <name evidence="2" type="ORF">M8C21_027050</name>
</gene>
<evidence type="ECO:0000313" key="3">
    <source>
        <dbReference type="Proteomes" id="UP001206925"/>
    </source>
</evidence>
<sequence length="181" mass="21382">MNWRLIATGLTLFILMLFLWRVKLDVDFTSNDDITWPHVRYLWGFASNLMKYEDGLNLWHFWKQIIRKEYGKLISLLNCCFRKVMFNADGFFTSSLRIQLGLNLGFFADVEFRYKSVFVACISWNKGGCARARTRAAKEPKCSAYPLHTAKFLKKVDKQMRDKIRVKQQVHLHMLIAFCCH</sequence>
<dbReference type="EMBL" id="JAMZMK010010557">
    <property type="protein sequence ID" value="KAI7731064.1"/>
    <property type="molecule type" value="Genomic_DNA"/>
</dbReference>
<feature type="chain" id="PRO_5042094153" evidence="1">
    <location>
        <begin position="25"/>
        <end position="181"/>
    </location>
</feature>
<keyword evidence="3" id="KW-1185">Reference proteome</keyword>
<name>A0AAD5G755_AMBAR</name>